<dbReference type="PROSITE" id="PS51371">
    <property type="entry name" value="CBS"/>
    <property type="match status" value="2"/>
</dbReference>
<comment type="caution">
    <text evidence="3">The sequence shown here is derived from an EMBL/GenBank/DDBJ whole genome shotgun (WGS) entry which is preliminary data.</text>
</comment>
<dbReference type="AlphaFoldDB" id="T1BNW1"/>
<proteinExistence type="predicted"/>
<dbReference type="SUPFAM" id="SSF54631">
    <property type="entry name" value="CBS-domain pair"/>
    <property type="match status" value="1"/>
</dbReference>
<dbReference type="SMART" id="SM00116">
    <property type="entry name" value="CBS"/>
    <property type="match status" value="2"/>
</dbReference>
<sequence>VQGVLGGDGLAPSDSWGVEGRIMGWRIEDVMDRDLVSMDSERTVIEAVKEMVRVHHGFALVTRGGVPWGVVTEWDLLSRVVGPGRDPAAVRLGEVATTPLLTCRTDTPLAEVIQTMAEKGVRRMLVIDAKGQVQGALTSRAVLHLFRPYLDEITREIAGFASSL</sequence>
<dbReference type="Gene3D" id="3.10.580.10">
    <property type="entry name" value="CBS-domain"/>
    <property type="match status" value="1"/>
</dbReference>
<reference evidence="3" key="2">
    <citation type="journal article" date="2014" name="ISME J.">
        <title>Microbial stratification in low pH oxic and suboxic macroscopic growths along an acid mine drainage.</title>
        <authorList>
            <person name="Mendez-Garcia C."/>
            <person name="Mesa V."/>
            <person name="Sprenger R.R."/>
            <person name="Richter M."/>
            <person name="Diez M.S."/>
            <person name="Solano J."/>
            <person name="Bargiela R."/>
            <person name="Golyshina O.V."/>
            <person name="Manteca A."/>
            <person name="Ramos J.L."/>
            <person name="Gallego J.R."/>
            <person name="Llorente I."/>
            <person name="Martins Dos Santos V.A."/>
            <person name="Jensen O.N."/>
            <person name="Pelaez A.I."/>
            <person name="Sanchez J."/>
            <person name="Ferrer M."/>
        </authorList>
    </citation>
    <scope>NUCLEOTIDE SEQUENCE</scope>
</reference>
<feature type="domain" description="CBS" evidence="2">
    <location>
        <begin position="31"/>
        <end position="87"/>
    </location>
</feature>
<keyword evidence="1" id="KW-0129">CBS domain</keyword>
<dbReference type="InterPro" id="IPR000644">
    <property type="entry name" value="CBS_dom"/>
</dbReference>
<dbReference type="PANTHER" id="PTHR43080">
    <property type="entry name" value="CBS DOMAIN-CONTAINING PROTEIN CBSX3, MITOCHONDRIAL"/>
    <property type="match status" value="1"/>
</dbReference>
<evidence type="ECO:0000313" key="3">
    <source>
        <dbReference type="EMBL" id="EQD55685.1"/>
    </source>
</evidence>
<dbReference type="InterPro" id="IPR051257">
    <property type="entry name" value="Diverse_CBS-Domain"/>
</dbReference>
<evidence type="ECO:0000256" key="1">
    <source>
        <dbReference type="ARBA" id="ARBA00023122"/>
    </source>
</evidence>
<gene>
    <name evidence="3" type="ORF">B1A_11852</name>
</gene>
<accession>T1BNW1</accession>
<reference evidence="3" key="1">
    <citation type="submission" date="2013-08" db="EMBL/GenBank/DDBJ databases">
        <authorList>
            <person name="Mendez C."/>
            <person name="Richter M."/>
            <person name="Ferrer M."/>
            <person name="Sanchez J."/>
        </authorList>
    </citation>
    <scope>NUCLEOTIDE SEQUENCE</scope>
</reference>
<dbReference type="Pfam" id="PF00571">
    <property type="entry name" value="CBS"/>
    <property type="match status" value="2"/>
</dbReference>
<dbReference type="InterPro" id="IPR046342">
    <property type="entry name" value="CBS_dom_sf"/>
</dbReference>
<organism evidence="3">
    <name type="scientific">mine drainage metagenome</name>
    <dbReference type="NCBI Taxonomy" id="410659"/>
    <lineage>
        <taxon>unclassified sequences</taxon>
        <taxon>metagenomes</taxon>
        <taxon>ecological metagenomes</taxon>
    </lineage>
</organism>
<evidence type="ECO:0000259" key="2">
    <source>
        <dbReference type="PROSITE" id="PS51371"/>
    </source>
</evidence>
<name>T1BNW1_9ZZZZ</name>
<dbReference type="PANTHER" id="PTHR43080:SF2">
    <property type="entry name" value="CBS DOMAIN-CONTAINING PROTEIN"/>
    <property type="match status" value="1"/>
</dbReference>
<protein>
    <submittedName>
        <fullName evidence="3">Cystathionine beta-synthase, core domain protein</fullName>
    </submittedName>
</protein>
<dbReference type="EMBL" id="AUZX01008523">
    <property type="protein sequence ID" value="EQD55685.1"/>
    <property type="molecule type" value="Genomic_DNA"/>
</dbReference>
<feature type="domain" description="CBS" evidence="2">
    <location>
        <begin position="96"/>
        <end position="152"/>
    </location>
</feature>
<feature type="non-terminal residue" evidence="3">
    <location>
        <position position="1"/>
    </location>
</feature>